<dbReference type="OrthoDB" id="1259174at2759"/>
<dbReference type="InterPro" id="IPR021929">
    <property type="entry name" value="R1A-like_N"/>
</dbReference>
<dbReference type="InterPro" id="IPR032675">
    <property type="entry name" value="LRR_dom_sf"/>
</dbReference>
<evidence type="ECO:0000313" key="20">
    <source>
        <dbReference type="Proteomes" id="UP000224567"/>
    </source>
</evidence>
<evidence type="ECO:0000259" key="14">
    <source>
        <dbReference type="Pfam" id="PF00931"/>
    </source>
</evidence>
<dbReference type="InterPro" id="IPR055414">
    <property type="entry name" value="LRR_R13L4/SHOC2-like"/>
</dbReference>
<evidence type="ECO:0000256" key="7">
    <source>
        <dbReference type="ARBA" id="ARBA00022667"/>
    </source>
</evidence>
<dbReference type="FunFam" id="3.40.50.300:FF:001091">
    <property type="entry name" value="Probable disease resistance protein At1g61300"/>
    <property type="match status" value="1"/>
</dbReference>
<evidence type="ECO:0000256" key="3">
    <source>
        <dbReference type="ARBA" id="ARBA00004496"/>
    </source>
</evidence>
<reference evidence="19 20" key="1">
    <citation type="journal article" date="2017" name="Genome Biol.">
        <title>New reference genome sequences of hot pepper reveal the massive evolution of plant disease-resistance genes by retroduplication.</title>
        <authorList>
            <person name="Kim S."/>
            <person name="Park J."/>
            <person name="Yeom S.I."/>
            <person name="Kim Y.M."/>
            <person name="Seo E."/>
            <person name="Kim K.T."/>
            <person name="Kim M.S."/>
            <person name="Lee J.M."/>
            <person name="Cheong K."/>
            <person name="Shin H.S."/>
            <person name="Kim S.B."/>
            <person name="Han K."/>
            <person name="Lee J."/>
            <person name="Park M."/>
            <person name="Lee H.A."/>
            <person name="Lee H.Y."/>
            <person name="Lee Y."/>
            <person name="Oh S."/>
            <person name="Lee J.H."/>
            <person name="Choi E."/>
            <person name="Choi E."/>
            <person name="Lee S.E."/>
            <person name="Jeon J."/>
            <person name="Kim H."/>
            <person name="Choi G."/>
            <person name="Song H."/>
            <person name="Lee J."/>
            <person name="Lee S.C."/>
            <person name="Kwon J.K."/>
            <person name="Lee H.Y."/>
            <person name="Koo N."/>
            <person name="Hong Y."/>
            <person name="Kim R.W."/>
            <person name="Kang W.H."/>
            <person name="Huh J.H."/>
            <person name="Kang B.C."/>
            <person name="Yang T.J."/>
            <person name="Lee Y.H."/>
            <person name="Bennetzen J.L."/>
            <person name="Choi D."/>
        </authorList>
    </citation>
    <scope>NUCLEOTIDE SEQUENCE [LARGE SCALE GENOMIC DNA]</scope>
    <source>
        <strain evidence="20">cv. PBC81</strain>
    </source>
</reference>
<dbReference type="Pfam" id="PF18052">
    <property type="entry name" value="Rx_N"/>
    <property type="match status" value="1"/>
</dbReference>
<sequence>MSSDHYLSSKISLFERLNLRYGFLLNLSRDIVNYFMLEFKFLDVFLVLQRFTDEQHNMLDVIQKAQALFQDALVNFSESHLAECFDFRIFMVHNKILLTKMEIRAKYSFPKISSLPLNSDNNDGTSIPKFVTGFIDIVVENLGDLMKRGNKHLHHVLRELKLLKNFSCFVSERFIDHQSQHYVNFFTHVLAVAGHASMLAWLNFSGRGYEDQDVALSDTNVLLFFQMKFKPIQQCVRKIYVDVLQSLKLSIQSGWYPNVQSKNAIDSVSSFVVTILRDLVDFSTTSNSSEKVSLKDHLAILRKMINFLRATIMRVMIQDLEFRQDIDTVVIDVGLLIYSLYEEVWEKEDIALRELNPSLVLDLIGNIQCINTAIYVTIRKGFQFTLPKIHGLGYVDFLLNNLKEFQTSHSDSLASVTNPLQIIQMQLEGLQPFLEAIAEERHKDIDQIQHWATQLFDKAYEVEYLVDARISKKGPIWCIQRWLLDVMKEITLIKDEAAEIHEMKMVGGAVNTVTAHKSSNLVRSSRMNEEIVGFEDVIEKLRGQLINRNKGLKVISIVGMPGLGKTTLAYRLYNDRSVSSHFDIRAQCCVSQVYSRKELLMAILRDATNQNFECGDNQPDELADQLRRTLFSRRYLILVDDVWETRVWDDLSGCFRDANNGSRIILTTRNLDVANDRRFRSDPLQLRMFNEDESWELLRKKVFGEESCPPLLTEVGQQIAKKCGQLPLSVVLVAGILSELEKEEECWERFANNLGPHIHKDSRAIIEQSYQILPYHLRSCFLYFGAFPEDSVVHVSTLAQLWISQGFVKSCEGKILEDIAEGYLENLSGRNLVMGIKRNSQGKIKTCCLHDLLHDFCKERSEEENFIRWIKRNENASLSSCFDRQKQLAHHISISADKYPIGDWSSCWSHVGSVYFFDWRYWRALQGDLLFKIYNFKFLKVLNMSGVLLHDFPTDLVYLRFFAARVLFQQDTSIKFNCWKLEVLTLLNSERRARLPIRVEKMVKLRHLTITNCYFATKLLENSVKLYDLQTLIGPFFYCVEDVELILRKTPNLRILRFRIKGVDNFRHRVLNIPTWIEKVRIHRESAPLDYFSKIIPFSISAPSLRSLTLCGFYLHHQHLSEIASLQNLQTLSLQEIGFENEEWKVSNGEFLQLRTLKLQDIKCIKEWRCVNDDAFPQLERLVLHYCQNLKEIPSCFEDISSLLSIKVRRCNESVVKSARAIKETQVEDNGNSGFQVFIDDD</sequence>
<dbReference type="Gene3D" id="3.40.50.300">
    <property type="entry name" value="P-loop containing nucleotide triphosphate hydrolases"/>
    <property type="match status" value="1"/>
</dbReference>
<evidence type="ECO:0000259" key="18">
    <source>
        <dbReference type="Pfam" id="PF23598"/>
    </source>
</evidence>
<name>A0A2G2VIK5_CAPBA</name>
<evidence type="ECO:0000256" key="10">
    <source>
        <dbReference type="ARBA" id="ARBA00022821"/>
    </source>
</evidence>
<dbReference type="Gene3D" id="1.10.8.430">
    <property type="entry name" value="Helical domain of apoptotic protease-activating factors"/>
    <property type="match status" value="1"/>
</dbReference>
<keyword evidence="7" id="KW-0381">Hypersensitive response</keyword>
<feature type="domain" description="NB-ARC" evidence="14">
    <location>
        <begin position="535"/>
        <end position="707"/>
    </location>
</feature>
<dbReference type="SUPFAM" id="SSF52540">
    <property type="entry name" value="P-loop containing nucleoside triphosphate hydrolases"/>
    <property type="match status" value="1"/>
</dbReference>
<dbReference type="InterPro" id="IPR044974">
    <property type="entry name" value="Disease_R_plants"/>
</dbReference>
<dbReference type="GO" id="GO:0051607">
    <property type="term" value="P:defense response to virus"/>
    <property type="evidence" value="ECO:0007669"/>
    <property type="project" value="UniProtKB-ARBA"/>
</dbReference>
<dbReference type="Gene3D" id="1.10.10.10">
    <property type="entry name" value="Winged helix-like DNA-binding domain superfamily/Winged helix DNA-binding domain"/>
    <property type="match status" value="1"/>
</dbReference>
<dbReference type="InterPro" id="IPR002182">
    <property type="entry name" value="NB-ARC"/>
</dbReference>
<dbReference type="InterPro" id="IPR041118">
    <property type="entry name" value="Rx_N"/>
</dbReference>
<keyword evidence="20" id="KW-1185">Reference proteome</keyword>
<evidence type="ECO:0000259" key="15">
    <source>
        <dbReference type="Pfam" id="PF12061"/>
    </source>
</evidence>
<organism evidence="19 20">
    <name type="scientific">Capsicum baccatum</name>
    <name type="common">Peruvian pepper</name>
    <dbReference type="NCBI Taxonomy" id="33114"/>
    <lineage>
        <taxon>Eukaryota</taxon>
        <taxon>Viridiplantae</taxon>
        <taxon>Streptophyta</taxon>
        <taxon>Embryophyta</taxon>
        <taxon>Tracheophyta</taxon>
        <taxon>Spermatophyta</taxon>
        <taxon>Magnoliopsida</taxon>
        <taxon>eudicotyledons</taxon>
        <taxon>Gunneridae</taxon>
        <taxon>Pentapetalae</taxon>
        <taxon>asterids</taxon>
        <taxon>lamiids</taxon>
        <taxon>Solanales</taxon>
        <taxon>Solanaceae</taxon>
        <taxon>Solanoideae</taxon>
        <taxon>Capsiceae</taxon>
        <taxon>Capsicum</taxon>
    </lineage>
</organism>
<reference evidence="20" key="2">
    <citation type="journal article" date="2017" name="J. Anim. Genet.">
        <title>Multiple reference genome sequences of hot pepper reveal the massive evolution of plant disease resistance genes by retroduplication.</title>
        <authorList>
            <person name="Kim S."/>
            <person name="Park J."/>
            <person name="Yeom S.-I."/>
            <person name="Kim Y.-M."/>
            <person name="Seo E."/>
            <person name="Kim K.-T."/>
            <person name="Kim M.-S."/>
            <person name="Lee J.M."/>
            <person name="Cheong K."/>
            <person name="Shin H.-S."/>
            <person name="Kim S.-B."/>
            <person name="Han K."/>
            <person name="Lee J."/>
            <person name="Park M."/>
            <person name="Lee H.-A."/>
            <person name="Lee H.-Y."/>
            <person name="Lee Y."/>
            <person name="Oh S."/>
            <person name="Lee J.H."/>
            <person name="Choi E."/>
            <person name="Choi E."/>
            <person name="Lee S.E."/>
            <person name="Jeon J."/>
            <person name="Kim H."/>
            <person name="Choi G."/>
            <person name="Song H."/>
            <person name="Lee J."/>
            <person name="Lee S.-C."/>
            <person name="Kwon J.-K."/>
            <person name="Lee H.-Y."/>
            <person name="Koo N."/>
            <person name="Hong Y."/>
            <person name="Kim R.W."/>
            <person name="Kang W.-H."/>
            <person name="Huh J.H."/>
            <person name="Kang B.-C."/>
            <person name="Yang T.-J."/>
            <person name="Lee Y.-H."/>
            <person name="Bennetzen J.L."/>
            <person name="Choi D."/>
        </authorList>
    </citation>
    <scope>NUCLEOTIDE SEQUENCE [LARGE SCALE GENOMIC DNA]</scope>
    <source>
        <strain evidence="20">cv. PBC81</strain>
    </source>
</reference>
<dbReference type="SUPFAM" id="SSF52058">
    <property type="entry name" value="L domain-like"/>
    <property type="match status" value="1"/>
</dbReference>
<dbReference type="InterPro" id="IPR036388">
    <property type="entry name" value="WH-like_DNA-bd_sf"/>
</dbReference>
<dbReference type="Pfam" id="PF00931">
    <property type="entry name" value="NB-ARC"/>
    <property type="match status" value="1"/>
</dbReference>
<dbReference type="GO" id="GO:0016020">
    <property type="term" value="C:membrane"/>
    <property type="evidence" value="ECO:0007669"/>
    <property type="project" value="UniProtKB-SubCell"/>
</dbReference>
<dbReference type="Pfam" id="PF23598">
    <property type="entry name" value="LRR_14"/>
    <property type="match status" value="1"/>
</dbReference>
<dbReference type="Proteomes" id="UP000224567">
    <property type="component" value="Unassembled WGS sequence"/>
</dbReference>
<dbReference type="GO" id="GO:0009626">
    <property type="term" value="P:plant-type hypersensitive response"/>
    <property type="evidence" value="ECO:0007669"/>
    <property type="project" value="UniProtKB-KW"/>
</dbReference>
<evidence type="ECO:0000256" key="2">
    <source>
        <dbReference type="ARBA" id="ARBA00004170"/>
    </source>
</evidence>
<comment type="caution">
    <text evidence="19">The sequence shown here is derived from an EMBL/GenBank/DDBJ whole genome shotgun (WGS) entry which is preliminary data.</text>
</comment>
<keyword evidence="10" id="KW-0611">Plant defense</keyword>
<evidence type="ECO:0000259" key="16">
    <source>
        <dbReference type="Pfam" id="PF18052"/>
    </source>
</evidence>
<dbReference type="PRINTS" id="PR00364">
    <property type="entry name" value="DISEASERSIST"/>
</dbReference>
<dbReference type="PANTHER" id="PTHR23155">
    <property type="entry name" value="DISEASE RESISTANCE PROTEIN RP"/>
    <property type="match status" value="1"/>
</dbReference>
<keyword evidence="9" id="KW-0547">Nucleotide-binding</keyword>
<evidence type="ECO:0000256" key="13">
    <source>
        <dbReference type="ARBA" id="ARBA00023136"/>
    </source>
</evidence>
<dbReference type="InterPro" id="IPR058922">
    <property type="entry name" value="WHD_DRP"/>
</dbReference>
<keyword evidence="5" id="KW-0963">Cytoplasm</keyword>
<evidence type="ECO:0000256" key="4">
    <source>
        <dbReference type="ARBA" id="ARBA00008894"/>
    </source>
</evidence>
<dbReference type="Pfam" id="PF23559">
    <property type="entry name" value="WHD_DRP"/>
    <property type="match status" value="1"/>
</dbReference>
<keyword evidence="6" id="KW-0433">Leucine-rich repeat</keyword>
<evidence type="ECO:0000256" key="9">
    <source>
        <dbReference type="ARBA" id="ARBA00022741"/>
    </source>
</evidence>
<evidence type="ECO:0000256" key="1">
    <source>
        <dbReference type="ARBA" id="ARBA00002074"/>
    </source>
</evidence>
<dbReference type="Gene3D" id="3.80.10.10">
    <property type="entry name" value="Ribonuclease Inhibitor"/>
    <property type="match status" value="1"/>
</dbReference>
<keyword evidence="11" id="KW-0067">ATP-binding</keyword>
<keyword evidence="8" id="KW-0677">Repeat</keyword>
<protein>
    <submittedName>
        <fullName evidence="19">Late blight resistance protein-like protein R1B-12</fullName>
    </submittedName>
</protein>
<evidence type="ECO:0000256" key="5">
    <source>
        <dbReference type="ARBA" id="ARBA00022490"/>
    </source>
</evidence>
<comment type="similarity">
    <text evidence="4">Belongs to the disease resistance NB-LRR family.</text>
</comment>
<dbReference type="FunFam" id="1.10.10.10:FF:000322">
    <property type="entry name" value="Probable disease resistance protein At1g63360"/>
    <property type="match status" value="1"/>
</dbReference>
<accession>A0A2G2VIK5</accession>
<gene>
    <name evidence="19" type="ORF">CQW23_29153</name>
</gene>
<evidence type="ECO:0000313" key="19">
    <source>
        <dbReference type="EMBL" id="PHT32816.1"/>
    </source>
</evidence>
<evidence type="ECO:0000259" key="17">
    <source>
        <dbReference type="Pfam" id="PF23559"/>
    </source>
</evidence>
<keyword evidence="12" id="KW-0175">Coiled coil</keyword>
<dbReference type="InterPro" id="IPR038005">
    <property type="entry name" value="RX-like_CC"/>
</dbReference>
<dbReference type="AlphaFoldDB" id="A0A2G2VIK5"/>
<dbReference type="CDD" id="cd14798">
    <property type="entry name" value="RX-CC_like"/>
    <property type="match status" value="1"/>
</dbReference>
<dbReference type="GO" id="GO:0005524">
    <property type="term" value="F:ATP binding"/>
    <property type="evidence" value="ECO:0007669"/>
    <property type="project" value="UniProtKB-KW"/>
</dbReference>
<feature type="domain" description="Disease resistance protein winged helix" evidence="17">
    <location>
        <begin position="787"/>
        <end position="856"/>
    </location>
</feature>
<dbReference type="GO" id="GO:0043531">
    <property type="term" value="F:ADP binding"/>
    <property type="evidence" value="ECO:0007669"/>
    <property type="project" value="InterPro"/>
</dbReference>
<dbReference type="PANTHER" id="PTHR23155:SF1152">
    <property type="entry name" value="AAA+ ATPASE DOMAIN-CONTAINING PROTEIN"/>
    <property type="match status" value="1"/>
</dbReference>
<dbReference type="Pfam" id="PF12061">
    <property type="entry name" value="NB-LRR"/>
    <property type="match status" value="1"/>
</dbReference>
<dbReference type="EMBL" id="MLFT02000012">
    <property type="protein sequence ID" value="PHT32816.1"/>
    <property type="molecule type" value="Genomic_DNA"/>
</dbReference>
<keyword evidence="13" id="KW-0472">Membrane</keyword>
<dbReference type="InterPro" id="IPR042197">
    <property type="entry name" value="Apaf_helical"/>
</dbReference>
<feature type="domain" description="Late blight resistance protein R1A-like N-terminal" evidence="15">
    <location>
        <begin position="94"/>
        <end position="382"/>
    </location>
</feature>
<evidence type="ECO:0000256" key="8">
    <source>
        <dbReference type="ARBA" id="ARBA00022737"/>
    </source>
</evidence>
<feature type="domain" description="Disease resistance R13L4/SHOC-2-like LRR" evidence="18">
    <location>
        <begin position="932"/>
        <end position="1232"/>
    </location>
</feature>
<comment type="function">
    <text evidence="1">Confers resistance to late blight (Phytophthora infestans) races carrying the avirulence gene Avr1. Resistance proteins guard the plant against pathogens that contain an appropriate avirulence protein via an indirect interaction with this avirulence protein. That triggers a defense system including the hypersensitive response, which restricts the pathogen growth.</text>
</comment>
<evidence type="ECO:0000256" key="12">
    <source>
        <dbReference type="ARBA" id="ARBA00023054"/>
    </source>
</evidence>
<comment type="subcellular location">
    <subcellularLocation>
        <location evidence="3">Cytoplasm</location>
    </subcellularLocation>
    <subcellularLocation>
        <location evidence="2">Membrane</location>
        <topology evidence="2">Peripheral membrane protein</topology>
    </subcellularLocation>
</comment>
<feature type="domain" description="Disease resistance N-terminal" evidence="16">
    <location>
        <begin position="395"/>
        <end position="467"/>
    </location>
</feature>
<dbReference type="GO" id="GO:0005737">
    <property type="term" value="C:cytoplasm"/>
    <property type="evidence" value="ECO:0007669"/>
    <property type="project" value="UniProtKB-SubCell"/>
</dbReference>
<proteinExistence type="inferred from homology"/>
<evidence type="ECO:0000256" key="11">
    <source>
        <dbReference type="ARBA" id="ARBA00022840"/>
    </source>
</evidence>
<dbReference type="InterPro" id="IPR027417">
    <property type="entry name" value="P-loop_NTPase"/>
</dbReference>
<evidence type="ECO:0000256" key="6">
    <source>
        <dbReference type="ARBA" id="ARBA00022614"/>
    </source>
</evidence>